<protein>
    <recommendedName>
        <fullName evidence="4">RDD family protein</fullName>
    </recommendedName>
</protein>
<evidence type="ECO:0000313" key="3">
    <source>
        <dbReference type="Proteomes" id="UP000634134"/>
    </source>
</evidence>
<accession>A0ABR9WDS6</accession>
<proteinExistence type="predicted"/>
<feature type="transmembrane region" description="Helical" evidence="1">
    <location>
        <begin position="150"/>
        <end position="179"/>
    </location>
</feature>
<gene>
    <name evidence="2" type="ORF">IEE83_17295</name>
</gene>
<evidence type="ECO:0000313" key="2">
    <source>
        <dbReference type="EMBL" id="MBE9463647.1"/>
    </source>
</evidence>
<organism evidence="2 3">
    <name type="scientific">Dyadobacter subterraneus</name>
    <dbReference type="NCBI Taxonomy" id="2773304"/>
    <lineage>
        <taxon>Bacteria</taxon>
        <taxon>Pseudomonadati</taxon>
        <taxon>Bacteroidota</taxon>
        <taxon>Cytophagia</taxon>
        <taxon>Cytophagales</taxon>
        <taxon>Spirosomataceae</taxon>
        <taxon>Dyadobacter</taxon>
    </lineage>
</organism>
<evidence type="ECO:0008006" key="4">
    <source>
        <dbReference type="Google" id="ProtNLM"/>
    </source>
</evidence>
<sequence length="453" mass="52039">MIDNIPEPNTSLAPEQEEKLRELTTQSWNLELVISGVAMFAVLQLPPVLDEAFGFVRYNMLGQTQGLAGIIPALALSMMKASCYVLFIAFLTNFVMRAFWVGLVGLLAVYPNGIDYKRIPFTNKHTQQRMRSDLGSLESYIIRLDRHCNIVFAVAFLFVFLLIIVALSYVLVLLIYSGFQPLIPNRYWRGVKVAALVFFGIFMLISIVAALPQVRSRPGMANFQYKMLSFSKWIYWGLHKPFSYIINTFYSHLTHSKLLKISGLMSVVFFALIFAELLTDLSRVDHRLSFMNGRHLFTARVDSLFVNPDAYDNQRADDQYVSQASIQADVIREPFIRLYIAYPKAMDTIMSRLAVEPNWGTNLPIKERRKLYAEWTHKQINRLIAVHINDSLYADADLLFTQLGYQQQRGYQTVLLPTNLKTGKNYVRIGIKPDSLKKEENIANIPFWYVPEQ</sequence>
<dbReference type="Proteomes" id="UP000634134">
    <property type="component" value="Unassembled WGS sequence"/>
</dbReference>
<keyword evidence="3" id="KW-1185">Reference proteome</keyword>
<reference evidence="3" key="1">
    <citation type="submission" date="2023-07" db="EMBL/GenBank/DDBJ databases">
        <title>Dyadobacter sp. nov 'subterranea' isolated from contaminted grondwater.</title>
        <authorList>
            <person name="Szabo I."/>
            <person name="Al-Omari J."/>
            <person name="Szerdahelyi S.G."/>
            <person name="Rado J."/>
        </authorList>
    </citation>
    <scope>NUCLEOTIDE SEQUENCE [LARGE SCALE GENOMIC DNA]</scope>
    <source>
        <strain evidence="3">UP-52</strain>
    </source>
</reference>
<keyword evidence="1" id="KW-0812">Transmembrane</keyword>
<dbReference type="EMBL" id="JACYGY010000001">
    <property type="protein sequence ID" value="MBE9463647.1"/>
    <property type="molecule type" value="Genomic_DNA"/>
</dbReference>
<feature type="transmembrane region" description="Helical" evidence="1">
    <location>
        <begin position="84"/>
        <end position="110"/>
    </location>
</feature>
<keyword evidence="1" id="KW-0472">Membrane</keyword>
<feature type="transmembrane region" description="Helical" evidence="1">
    <location>
        <begin position="191"/>
        <end position="212"/>
    </location>
</feature>
<evidence type="ECO:0000256" key="1">
    <source>
        <dbReference type="SAM" id="Phobius"/>
    </source>
</evidence>
<comment type="caution">
    <text evidence="2">The sequence shown here is derived from an EMBL/GenBank/DDBJ whole genome shotgun (WGS) entry which is preliminary data.</text>
</comment>
<keyword evidence="1" id="KW-1133">Transmembrane helix</keyword>
<dbReference type="RefSeq" id="WP_194121767.1">
    <property type="nucleotide sequence ID" value="NZ_JACYGY010000001.1"/>
</dbReference>
<feature type="transmembrane region" description="Helical" evidence="1">
    <location>
        <begin position="233"/>
        <end position="252"/>
    </location>
</feature>
<feature type="transmembrane region" description="Helical" evidence="1">
    <location>
        <begin position="258"/>
        <end position="278"/>
    </location>
</feature>
<name>A0ABR9WDS6_9BACT</name>